<dbReference type="InterPro" id="IPR004090">
    <property type="entry name" value="Chemotax_Me-accpt_rcpt"/>
</dbReference>
<evidence type="ECO:0000259" key="8">
    <source>
        <dbReference type="PROSITE" id="PS50885"/>
    </source>
</evidence>
<evidence type="ECO:0000259" key="6">
    <source>
        <dbReference type="PROSITE" id="PS50111"/>
    </source>
</evidence>
<gene>
    <name evidence="9" type="ORF">C8P69_102310</name>
</gene>
<organism evidence="9 10">
    <name type="scientific">Phreatobacter oligotrophus</name>
    <dbReference type="NCBI Taxonomy" id="1122261"/>
    <lineage>
        <taxon>Bacteria</taxon>
        <taxon>Pseudomonadati</taxon>
        <taxon>Pseudomonadota</taxon>
        <taxon>Alphaproteobacteria</taxon>
        <taxon>Hyphomicrobiales</taxon>
        <taxon>Phreatobacteraceae</taxon>
        <taxon>Phreatobacter</taxon>
    </lineage>
</organism>
<dbReference type="Proteomes" id="UP000241808">
    <property type="component" value="Unassembled WGS sequence"/>
</dbReference>
<keyword evidence="10" id="KW-1185">Reference proteome</keyword>
<evidence type="ECO:0000256" key="2">
    <source>
        <dbReference type="ARBA" id="ARBA00022519"/>
    </source>
</evidence>
<evidence type="ECO:0000313" key="9">
    <source>
        <dbReference type="EMBL" id="PTM60925.1"/>
    </source>
</evidence>
<comment type="subcellular location">
    <subcellularLocation>
        <location evidence="1">Cell inner membrane</location>
        <topology evidence="1">Multi-pass membrane protein</topology>
    </subcellularLocation>
</comment>
<dbReference type="SUPFAM" id="SSF58104">
    <property type="entry name" value="Methyl-accepting chemotaxis protein (MCP) signaling domain"/>
    <property type="match status" value="1"/>
</dbReference>
<dbReference type="RefSeq" id="WP_170118129.1">
    <property type="nucleotide sequence ID" value="NZ_PZZL01000002.1"/>
</dbReference>
<dbReference type="PRINTS" id="PR00260">
    <property type="entry name" value="CHEMTRNSDUCR"/>
</dbReference>
<evidence type="ECO:0000256" key="1">
    <source>
        <dbReference type="ARBA" id="ARBA00004429"/>
    </source>
</evidence>
<dbReference type="Gene3D" id="1.10.287.950">
    <property type="entry name" value="Methyl-accepting chemotaxis protein"/>
    <property type="match status" value="1"/>
</dbReference>
<dbReference type="GO" id="GO:0005886">
    <property type="term" value="C:plasma membrane"/>
    <property type="evidence" value="ECO:0007669"/>
    <property type="project" value="UniProtKB-SubCell"/>
</dbReference>
<dbReference type="SUPFAM" id="SSF158472">
    <property type="entry name" value="HAMP domain-like"/>
    <property type="match status" value="1"/>
</dbReference>
<feature type="domain" description="HAMP" evidence="8">
    <location>
        <begin position="218"/>
        <end position="271"/>
    </location>
</feature>
<dbReference type="PANTHER" id="PTHR32089:SF112">
    <property type="entry name" value="LYSOZYME-LIKE PROTEIN-RELATED"/>
    <property type="match status" value="1"/>
</dbReference>
<dbReference type="PROSITE" id="PS50192">
    <property type="entry name" value="T_SNARE"/>
    <property type="match status" value="1"/>
</dbReference>
<dbReference type="PROSITE" id="PS50885">
    <property type="entry name" value="HAMP"/>
    <property type="match status" value="1"/>
</dbReference>
<evidence type="ECO:0000256" key="4">
    <source>
        <dbReference type="ARBA" id="ARBA00029447"/>
    </source>
</evidence>
<dbReference type="InterPro" id="IPR003660">
    <property type="entry name" value="HAMP_dom"/>
</dbReference>
<dbReference type="PROSITE" id="PS50111">
    <property type="entry name" value="CHEMOTAXIS_TRANSDUC_2"/>
    <property type="match status" value="1"/>
</dbReference>
<dbReference type="GO" id="GO:0007165">
    <property type="term" value="P:signal transduction"/>
    <property type="evidence" value="ECO:0007669"/>
    <property type="project" value="UniProtKB-KW"/>
</dbReference>
<keyword evidence="2" id="KW-0472">Membrane</keyword>
<comment type="similarity">
    <text evidence="4">Belongs to the methyl-accepting chemotaxis (MCP) protein family.</text>
</comment>
<dbReference type="PANTHER" id="PTHR32089">
    <property type="entry name" value="METHYL-ACCEPTING CHEMOTAXIS PROTEIN MCPB"/>
    <property type="match status" value="1"/>
</dbReference>
<dbReference type="Gene3D" id="1.10.8.500">
    <property type="entry name" value="HAMP domain in histidine kinase"/>
    <property type="match status" value="1"/>
</dbReference>
<keyword evidence="2" id="KW-0997">Cell inner membrane</keyword>
<sequence>MAWLSRFRITPKVLGLVGLLNLLALALVGIAMYALSSVTGDAEQGILGGQRATASSRLTSALTYIGRGEATIAVNPAPDVIRDNVAMVSEQRRGIEGYLAEIRTSRAEVVQQALAKVETTLNGYFAAEEKTMALAKSITGEATMDQRHELGRMVAENRTAFLAARKEAQDLTALLLSRAATFRDQLHATETSMSRLMMALAGVGILFGGSAGLVIGRGGIATPIRALSGQLEDLAKGRFDIAIAGTERRDEVGDIARSAEVFKANGLEAERLRREQAEAEARAEADKRALIERLASDFESAVGSVVQSVSTSAEQLKSAATSLSSTAAESGSQSNAVAAASEQSSGNIQTVASATEELAASVREIASQVAHSAQMSSTAVQGADASAAQVQELALKVQKIGEIVELISGVAAQTNLLALNATIEAARAGEAGKGFAVVAAEVKGLADQTAKATTEISKQIGAIQEATASSSASIDMIARTIREMDHVATEIAAAVEEQTAATGEIARNVQQASAGATEISSNINGVSAAVGATSAAAAQVLSSAQGLSGQAQDLRQELDSFLTRFRAA</sequence>
<dbReference type="AlphaFoldDB" id="A0A2T4ZG82"/>
<dbReference type="InterPro" id="IPR000727">
    <property type="entry name" value="T_SNARE_dom"/>
</dbReference>
<comment type="caution">
    <text evidence="9">The sequence shown here is derived from an EMBL/GenBank/DDBJ whole genome shotgun (WGS) entry which is preliminary data.</text>
</comment>
<accession>A0A2T4ZG82</accession>
<protein>
    <submittedName>
        <fullName evidence="9">Methyl-accepting chemotaxis protein</fullName>
    </submittedName>
</protein>
<dbReference type="EMBL" id="PZZL01000002">
    <property type="protein sequence ID" value="PTM60925.1"/>
    <property type="molecule type" value="Genomic_DNA"/>
</dbReference>
<evidence type="ECO:0000256" key="3">
    <source>
        <dbReference type="ARBA" id="ARBA00023224"/>
    </source>
</evidence>
<name>A0A2T4ZG82_9HYPH</name>
<dbReference type="GO" id="GO:0006935">
    <property type="term" value="P:chemotaxis"/>
    <property type="evidence" value="ECO:0007669"/>
    <property type="project" value="InterPro"/>
</dbReference>
<dbReference type="GO" id="GO:0004888">
    <property type="term" value="F:transmembrane signaling receptor activity"/>
    <property type="evidence" value="ECO:0007669"/>
    <property type="project" value="InterPro"/>
</dbReference>
<reference evidence="9 10" key="1">
    <citation type="submission" date="2018-04" db="EMBL/GenBank/DDBJ databases">
        <title>Genomic Encyclopedia of Archaeal and Bacterial Type Strains, Phase II (KMG-II): from individual species to whole genera.</title>
        <authorList>
            <person name="Goeker M."/>
        </authorList>
    </citation>
    <scope>NUCLEOTIDE SEQUENCE [LARGE SCALE GENOMIC DNA]</scope>
    <source>
        <strain evidence="9 10">DSM 25521</strain>
    </source>
</reference>
<evidence type="ECO:0000256" key="5">
    <source>
        <dbReference type="PROSITE-ProRule" id="PRU00284"/>
    </source>
</evidence>
<keyword evidence="2" id="KW-1003">Cell membrane</keyword>
<keyword evidence="3 5" id="KW-0807">Transducer</keyword>
<feature type="domain" description="Methyl-accepting transducer" evidence="6">
    <location>
        <begin position="312"/>
        <end position="534"/>
    </location>
</feature>
<evidence type="ECO:0000259" key="7">
    <source>
        <dbReference type="PROSITE" id="PS50192"/>
    </source>
</evidence>
<dbReference type="CDD" id="cd06225">
    <property type="entry name" value="HAMP"/>
    <property type="match status" value="1"/>
</dbReference>
<dbReference type="Pfam" id="PF00015">
    <property type="entry name" value="MCPsignal"/>
    <property type="match status" value="1"/>
</dbReference>
<evidence type="ECO:0000313" key="10">
    <source>
        <dbReference type="Proteomes" id="UP000241808"/>
    </source>
</evidence>
<dbReference type="InterPro" id="IPR004089">
    <property type="entry name" value="MCPsignal_dom"/>
</dbReference>
<proteinExistence type="inferred from homology"/>
<feature type="domain" description="T-SNARE coiled-coil homology" evidence="7">
    <location>
        <begin position="464"/>
        <end position="526"/>
    </location>
</feature>
<dbReference type="SMART" id="SM00283">
    <property type="entry name" value="MA"/>
    <property type="match status" value="1"/>
</dbReference>